<dbReference type="RefSeq" id="WP_036938046.1">
    <property type="nucleotide sequence ID" value="NZ_JQKC01000006.1"/>
</dbReference>
<dbReference type="PANTHER" id="PTHR43308:SF5">
    <property type="entry name" value="S-LAYER PROTEIN _ PEPTIDOGLYCAN ENDO-BETA-N-ACETYLGLUCOSAMINIDASE"/>
    <property type="match status" value="1"/>
</dbReference>
<evidence type="ECO:0000259" key="4">
    <source>
        <dbReference type="PROSITE" id="PS51272"/>
    </source>
</evidence>
<dbReference type="Proteomes" id="UP000036923">
    <property type="component" value="Unassembled WGS sequence"/>
</dbReference>
<dbReference type="eggNOG" id="COG2866">
    <property type="taxonomic scope" value="Bacteria"/>
</dbReference>
<gene>
    <name evidence="5" type="ORF">Bccel_1871</name>
</gene>
<evidence type="ECO:0000313" key="6">
    <source>
        <dbReference type="Proteomes" id="UP000036923"/>
    </source>
</evidence>
<name>A0A0L6JLA1_9FIRM</name>
<evidence type="ECO:0000313" key="5">
    <source>
        <dbReference type="EMBL" id="KNY26606.1"/>
    </source>
</evidence>
<evidence type="ECO:0000256" key="1">
    <source>
        <dbReference type="ARBA" id="ARBA00022737"/>
    </source>
</evidence>
<dbReference type="Gene3D" id="2.60.40.2340">
    <property type="match status" value="1"/>
</dbReference>
<dbReference type="eggNOG" id="COG3291">
    <property type="taxonomic scope" value="Bacteria"/>
</dbReference>
<dbReference type="PANTHER" id="PTHR43308">
    <property type="entry name" value="OUTER MEMBRANE PROTEIN ALPHA-RELATED"/>
    <property type="match status" value="1"/>
</dbReference>
<keyword evidence="1" id="KW-0677">Repeat</keyword>
<dbReference type="AlphaFoldDB" id="A0A0L6JLA1"/>
<organism evidence="5 6">
    <name type="scientific">Pseudobacteroides cellulosolvens ATCC 35603 = DSM 2933</name>
    <dbReference type="NCBI Taxonomy" id="398512"/>
    <lineage>
        <taxon>Bacteria</taxon>
        <taxon>Bacillati</taxon>
        <taxon>Bacillota</taxon>
        <taxon>Clostridia</taxon>
        <taxon>Eubacteriales</taxon>
        <taxon>Oscillospiraceae</taxon>
        <taxon>Pseudobacteroides</taxon>
    </lineage>
</organism>
<keyword evidence="3" id="KW-0732">Signal</keyword>
<accession>A0A0L6JLA1</accession>
<feature type="compositionally biased region" description="Gly residues" evidence="2">
    <location>
        <begin position="266"/>
        <end position="276"/>
    </location>
</feature>
<dbReference type="EMBL" id="LGTC01000001">
    <property type="protein sequence ID" value="KNY26606.1"/>
    <property type="molecule type" value="Genomic_DNA"/>
</dbReference>
<reference evidence="6" key="1">
    <citation type="submission" date="2015-07" db="EMBL/GenBank/DDBJ databases">
        <title>Near-Complete Genome Sequence of the Cellulolytic Bacterium Bacteroides (Pseudobacteroides) cellulosolvens ATCC 35603.</title>
        <authorList>
            <person name="Dassa B."/>
            <person name="Utturkar S.M."/>
            <person name="Klingeman D.M."/>
            <person name="Hurt R.A."/>
            <person name="Keller M."/>
            <person name="Xu J."/>
            <person name="Reddy Y.H.K."/>
            <person name="Borovok I."/>
            <person name="Grinberg I.R."/>
            <person name="Lamed R."/>
            <person name="Zhivin O."/>
            <person name="Bayer E.A."/>
            <person name="Brown S.D."/>
        </authorList>
    </citation>
    <scope>NUCLEOTIDE SEQUENCE [LARGE SCALE GENOMIC DNA]</scope>
    <source>
        <strain evidence="6">DSM 2933</strain>
    </source>
</reference>
<sequence length="603" mass="65722" precursor="true">MLKIISKRVLSCVVILCLALSSLAVTAYSESEEPPAQVSQIKKVITAALAVDDVNKRKDAAEYLTSIDTMSIKEAQENIKSVIGITLTENDINILKEAFGSLTFVQKSVIGALVIRGYTLENDDFSKFRTLANRINSAITNDISNDDGTKFFITLLEQLAIEYKLSTVYDFKGDKSKIYFAILDSNKKATTNGLLSGLLKFLEEREDGLNKGNVDDFLNKAQVILNELNVGDEIKEFKAFLEKENSLIYDENQFVPAPTPTPTTGNNGGSNGGGGIAATPTVTTVATATPTTAATSTPTPTSKPTATPTIVVGPTTKQITSFSFKNVPGSKGVIFERIHTIVVKVPEGTDLKTLEPVVEFKGASIRPESGVKKNFKNPVFYTVTAVDKSKIKYVVMVETVKDTDKDKVVIEPRQVVPGTAYGPFGDIFGHWAEERIISMIENGAIAGYPDGSVKPDIDMTRAEVITSLIKAIGLEPSKNPKLKFADIKSIPDWAHGYIQVALDKGIVAGYPDNTYKANNKVTRSEFLVMAMKAFTYQASKNTALKFKDTKDIPSWALGYVAKAVETTIIEGYKEDNTIKPNKKITRAEVMTIIDKCITLSAKK</sequence>
<dbReference type="Pfam" id="PF00395">
    <property type="entry name" value="SLH"/>
    <property type="match status" value="3"/>
</dbReference>
<evidence type="ECO:0000256" key="3">
    <source>
        <dbReference type="SAM" id="SignalP"/>
    </source>
</evidence>
<feature type="region of interest" description="Disordered" evidence="2">
    <location>
        <begin position="256"/>
        <end position="279"/>
    </location>
</feature>
<feature type="chain" id="PRO_5038793005" evidence="3">
    <location>
        <begin position="28"/>
        <end position="603"/>
    </location>
</feature>
<feature type="domain" description="SLH" evidence="4">
    <location>
        <begin position="546"/>
        <end position="603"/>
    </location>
</feature>
<dbReference type="InterPro" id="IPR051465">
    <property type="entry name" value="Cell_Envelope_Struct_Comp"/>
</dbReference>
<feature type="compositionally biased region" description="Low complexity" evidence="2">
    <location>
        <begin position="291"/>
        <end position="309"/>
    </location>
</feature>
<comment type="caution">
    <text evidence="5">The sequence shown here is derived from an EMBL/GenBank/DDBJ whole genome shotgun (WGS) entry which is preliminary data.</text>
</comment>
<protein>
    <submittedName>
        <fullName evidence="5">S-layer domain-containing protein</fullName>
    </submittedName>
</protein>
<keyword evidence="6" id="KW-1185">Reference proteome</keyword>
<feature type="region of interest" description="Disordered" evidence="2">
    <location>
        <begin position="291"/>
        <end position="310"/>
    </location>
</feature>
<dbReference type="InterPro" id="IPR001119">
    <property type="entry name" value="SLH_dom"/>
</dbReference>
<dbReference type="STRING" id="398512.Bccel_1871"/>
<feature type="signal peptide" evidence="3">
    <location>
        <begin position="1"/>
        <end position="27"/>
    </location>
</feature>
<feature type="domain" description="SLH" evidence="4">
    <location>
        <begin position="481"/>
        <end position="544"/>
    </location>
</feature>
<dbReference type="OrthoDB" id="174569at2"/>
<dbReference type="PROSITE" id="PS51272">
    <property type="entry name" value="SLH"/>
    <property type="match status" value="3"/>
</dbReference>
<proteinExistence type="predicted"/>
<feature type="domain" description="SLH" evidence="4">
    <location>
        <begin position="419"/>
        <end position="480"/>
    </location>
</feature>
<evidence type="ECO:0000256" key="2">
    <source>
        <dbReference type="SAM" id="MobiDB-lite"/>
    </source>
</evidence>